<dbReference type="InterPro" id="IPR013525">
    <property type="entry name" value="ABC2_TM"/>
</dbReference>
<evidence type="ECO:0000256" key="2">
    <source>
        <dbReference type="ARBA" id="ARBA00022448"/>
    </source>
</evidence>
<dbReference type="GO" id="GO:0016020">
    <property type="term" value="C:membrane"/>
    <property type="evidence" value="ECO:0007669"/>
    <property type="project" value="UniProtKB-SubCell"/>
</dbReference>
<feature type="transmembrane region" description="Helical" evidence="9">
    <location>
        <begin position="1057"/>
        <end position="1078"/>
    </location>
</feature>
<keyword evidence="3 9" id="KW-0812">Transmembrane</keyword>
<evidence type="ECO:0000313" key="12">
    <source>
        <dbReference type="Proteomes" id="UP000222788"/>
    </source>
</evidence>
<dbReference type="GO" id="GO:0005524">
    <property type="term" value="F:ATP binding"/>
    <property type="evidence" value="ECO:0007669"/>
    <property type="project" value="UniProtKB-KW"/>
</dbReference>
<keyword evidence="7 9" id="KW-0472">Membrane</keyword>
<feature type="compositionally biased region" description="Basic and acidic residues" evidence="8">
    <location>
        <begin position="8"/>
        <end position="18"/>
    </location>
</feature>
<feature type="region of interest" description="Disordered" evidence="8">
    <location>
        <begin position="1"/>
        <end position="49"/>
    </location>
</feature>
<keyword evidence="12" id="KW-1185">Reference proteome</keyword>
<dbReference type="Gene3D" id="3.40.50.300">
    <property type="entry name" value="P-loop containing nucleotide triphosphate hydrolases"/>
    <property type="match status" value="2"/>
</dbReference>
<dbReference type="GO" id="GO:0016887">
    <property type="term" value="F:ATP hydrolysis activity"/>
    <property type="evidence" value="ECO:0007669"/>
    <property type="project" value="InterPro"/>
</dbReference>
<dbReference type="InterPro" id="IPR017871">
    <property type="entry name" value="ABC_transporter-like_CS"/>
</dbReference>
<evidence type="ECO:0000256" key="8">
    <source>
        <dbReference type="SAM" id="MobiDB-lite"/>
    </source>
</evidence>
<evidence type="ECO:0000256" key="3">
    <source>
        <dbReference type="ARBA" id="ARBA00022692"/>
    </source>
</evidence>
<dbReference type="Pfam" id="PF00005">
    <property type="entry name" value="ABC_tran"/>
    <property type="match status" value="2"/>
</dbReference>
<dbReference type="InterPro" id="IPR050352">
    <property type="entry name" value="ABCG_transporters"/>
</dbReference>
<dbReference type="EMBL" id="APWK03000018">
    <property type="protein sequence ID" value="PHH54817.1"/>
    <property type="molecule type" value="Genomic_DNA"/>
</dbReference>
<accession>A0A2C5XBP3</accession>
<gene>
    <name evidence="11" type="primary">ABCG14</name>
    <name evidence="11" type="ORF">CFIMG_001238RA</name>
</gene>
<dbReference type="InterPro" id="IPR003439">
    <property type="entry name" value="ABC_transporter-like_ATP-bd"/>
</dbReference>
<dbReference type="PANTHER" id="PTHR48041">
    <property type="entry name" value="ABC TRANSPORTER G FAMILY MEMBER 28"/>
    <property type="match status" value="1"/>
</dbReference>
<evidence type="ECO:0000256" key="4">
    <source>
        <dbReference type="ARBA" id="ARBA00022741"/>
    </source>
</evidence>
<feature type="transmembrane region" description="Helical" evidence="9">
    <location>
        <begin position="562"/>
        <end position="584"/>
    </location>
</feature>
<comment type="subcellular location">
    <subcellularLocation>
        <location evidence="1">Membrane</location>
        <topology evidence="1">Multi-pass membrane protein</topology>
    </subcellularLocation>
</comment>
<evidence type="ECO:0000256" key="1">
    <source>
        <dbReference type="ARBA" id="ARBA00004141"/>
    </source>
</evidence>
<organism evidence="11 12">
    <name type="scientific">Ceratocystis fimbriata CBS 114723</name>
    <dbReference type="NCBI Taxonomy" id="1035309"/>
    <lineage>
        <taxon>Eukaryota</taxon>
        <taxon>Fungi</taxon>
        <taxon>Dikarya</taxon>
        <taxon>Ascomycota</taxon>
        <taxon>Pezizomycotina</taxon>
        <taxon>Sordariomycetes</taxon>
        <taxon>Hypocreomycetidae</taxon>
        <taxon>Microascales</taxon>
        <taxon>Ceratocystidaceae</taxon>
        <taxon>Ceratocystis</taxon>
    </lineage>
</organism>
<dbReference type="OrthoDB" id="66620at2759"/>
<feature type="domain" description="ABC transporter" evidence="10">
    <location>
        <begin position="713"/>
        <end position="960"/>
    </location>
</feature>
<evidence type="ECO:0000313" key="11">
    <source>
        <dbReference type="EMBL" id="PHH54817.1"/>
    </source>
</evidence>
<keyword evidence="5" id="KW-0067">ATP-binding</keyword>
<dbReference type="InterPro" id="IPR003593">
    <property type="entry name" value="AAA+_ATPase"/>
</dbReference>
<reference evidence="11 12" key="1">
    <citation type="journal article" date="2013" name="Fungal Biol.">
        <title>Analysis of microsatellite markers in the genome of the plant pathogen Ceratocystis fimbriata.</title>
        <authorList>
            <person name="Simpson M.C."/>
            <person name="Wilken P.M."/>
            <person name="Coetzee M.P."/>
            <person name="Wingfield M.J."/>
            <person name="Wingfield B.D."/>
        </authorList>
    </citation>
    <scope>NUCLEOTIDE SEQUENCE [LARGE SCALE GENOMIC DNA]</scope>
    <source>
        <strain evidence="11 12">CBS 114723</strain>
    </source>
</reference>
<dbReference type="Proteomes" id="UP000222788">
    <property type="component" value="Unassembled WGS sequence"/>
</dbReference>
<dbReference type="SMART" id="SM00382">
    <property type="entry name" value="AAA"/>
    <property type="match status" value="2"/>
</dbReference>
<reference evidence="11 12" key="2">
    <citation type="journal article" date="2013" name="IMA Fungus">
        <title>IMA Genome-F 1: Ceratocystis fimbriata: Draft nuclear genome sequence for the plant pathogen, Ceratocystis fimbriata.</title>
        <authorList>
            <person name="Wilken P.M."/>
            <person name="Steenkamp E.T."/>
            <person name="Wingfield M.J."/>
            <person name="de Beer Z.W."/>
            <person name="Wingfield B.D."/>
        </authorList>
    </citation>
    <scope>NUCLEOTIDE SEQUENCE [LARGE SCALE GENOMIC DNA]</scope>
    <source>
        <strain evidence="11 12">CBS 114723</strain>
    </source>
</reference>
<keyword evidence="4" id="KW-0547">Nucleotide-binding</keyword>
<evidence type="ECO:0000259" key="10">
    <source>
        <dbReference type="PROSITE" id="PS50893"/>
    </source>
</evidence>
<evidence type="ECO:0000256" key="7">
    <source>
        <dbReference type="ARBA" id="ARBA00023136"/>
    </source>
</evidence>
<sequence>MSSLVESVHSETLDKTLDPESPSPIPAEKSLPSKPHTEPPIPQSSLSFKDVRPANLQIRSLGVSVDMTPSWSDPASYPDLIKSRFKPQSQIKPLLQHVSASCCPGTLTAIIGGSGSGKTTLLNTVAERVTDSRLIVSGCVTVNGLEGIHAARHAYVMQQDVLLPSLTVRETLMYAAALRLPKSVSEKERADVVEQVILELGLKECANTRIGNSQHRGCSGGEKRRVSIGVQMLANPSLLFLDEPTTGLDATSAFQLVRTLKALAAKGRTIVTTIHQPRSEIWYLFDNLIILSKGSPVFSGSRESCVSWLDSQGFSLPPFVNPAEYMVDIAAIDNRSPELEEASRIRVDSLKSAWKTESDRLYNDMADTSNGKSNMDHKNPTSHPIHEHASFITQMRVLTKRTLKVTYRDPMGMMSAMLETALMGLVSGLIFYNLSRDASGIRSRQGALYSSSAMQGYLILIFEVYRMTVDIQTFDRENGEGCVDPWAFILSRRVARFPTEDLPVPVIYSVILYFMANFDPEISKFFIFLGISVLNHYIAMTCAMMCVALARDFPTASLTANLIYTLQTLACGMFIQIDSIPVYLRWLKYITYGWYCFGAYAGNEFEGSFYDCPYDGGESNPSCAPYTGSGIMRDLGFPRDWVARPSAVLAGFVLLFLLATYALLRFKKTTMTIARARNSEDVDLQDSKETVVIEPMPDVAAIDLTLEKFSLDLDKRSLLGKKLPRKTILRSVDATFQAGVLNVIMGPSGSGKTSLLNSVALRLQNTMRARYIPTGRLLFNGTDPSDSVVRAVCSYVCQDDDGLLPCLTVRETLRFAAGLRLPRWMSSEEKQRRAEDVLLKLGLKDCADNLVGNDLVKGISGGEKRRVSIAIQILTNPRILLLDEPTSGLDAFTASSIMEVLKGLAAEGRTLILTIHQSRSDMFGHFGNLLLLARGGMAAYSGPAAGMLEYFSSRGFDCPSHCNPADFVLDLITVDLQQAQREEESRTRVQALTEAWKQGGGVSDEKLIRARRTFTGKALATPAELGAMVRAPSPFSVAAPLLIHRAIINIRRQPQLVIARVMQAVSLAILLVLFYTPIKHNYPSIQNRMGIVQQIGSFYFSGMLQNVALYPYERDVFYREHADGVYGVTEFLLTYTAMEVPSEIASGTLAGGVLLVMVIGLPRTALLFFTTSFASFGVISCGESVGIMFNTLFNHTGFAMTLTSVVLSLANSMAGVLSTDMPAFLDAMNYLSPVRYATRIVAAYSLRGVKFTCDDTQRRPDGRCQIATGEDALELYHLNDDPVKNVIALAACVVIYRLLAWGLLKAVKRR</sequence>
<dbReference type="PANTHER" id="PTHR48041:SF119">
    <property type="entry name" value="ROA1P"/>
    <property type="match status" value="1"/>
</dbReference>
<feature type="transmembrane region" description="Helical" evidence="9">
    <location>
        <begin position="641"/>
        <end position="664"/>
    </location>
</feature>
<comment type="caution">
    <text evidence="11">The sequence shown here is derived from an EMBL/GenBank/DDBJ whole genome shotgun (WGS) entry which is preliminary data.</text>
</comment>
<dbReference type="Pfam" id="PF01061">
    <property type="entry name" value="ABC2_membrane"/>
    <property type="match status" value="2"/>
</dbReference>
<name>A0A2C5XBP3_9PEZI</name>
<dbReference type="InterPro" id="IPR027417">
    <property type="entry name" value="P-loop_NTPase"/>
</dbReference>
<feature type="transmembrane region" description="Helical" evidence="9">
    <location>
        <begin position="1286"/>
        <end position="1304"/>
    </location>
</feature>
<protein>
    <submittedName>
        <fullName evidence="11">ABC transporter G family member 14</fullName>
    </submittedName>
</protein>
<keyword evidence="6 9" id="KW-1133">Transmembrane helix</keyword>
<dbReference type="PROSITE" id="PS50893">
    <property type="entry name" value="ABC_TRANSPORTER_2"/>
    <property type="match status" value="2"/>
</dbReference>
<evidence type="ECO:0000256" key="5">
    <source>
        <dbReference type="ARBA" id="ARBA00022840"/>
    </source>
</evidence>
<evidence type="ECO:0000256" key="9">
    <source>
        <dbReference type="SAM" id="Phobius"/>
    </source>
</evidence>
<dbReference type="STRING" id="1035309.A0A2C5XBP3"/>
<dbReference type="SUPFAM" id="SSF52540">
    <property type="entry name" value="P-loop containing nucleoside triphosphate hydrolases"/>
    <property type="match status" value="2"/>
</dbReference>
<feature type="domain" description="ABC transporter" evidence="10">
    <location>
        <begin position="75"/>
        <end position="318"/>
    </location>
</feature>
<dbReference type="Pfam" id="PF19055">
    <property type="entry name" value="ABC2_membrane_7"/>
    <property type="match status" value="1"/>
</dbReference>
<dbReference type="GO" id="GO:0140359">
    <property type="term" value="F:ABC-type transporter activity"/>
    <property type="evidence" value="ECO:0007669"/>
    <property type="project" value="InterPro"/>
</dbReference>
<feature type="transmembrane region" description="Helical" evidence="9">
    <location>
        <begin position="1196"/>
        <end position="1217"/>
    </location>
</feature>
<feature type="transmembrane region" description="Helical" evidence="9">
    <location>
        <begin position="525"/>
        <end position="550"/>
    </location>
</feature>
<feature type="transmembrane region" description="Helical" evidence="9">
    <location>
        <begin position="1167"/>
        <end position="1189"/>
    </location>
</feature>
<feature type="transmembrane region" description="Helical" evidence="9">
    <location>
        <begin position="1144"/>
        <end position="1161"/>
    </location>
</feature>
<evidence type="ECO:0000256" key="6">
    <source>
        <dbReference type="ARBA" id="ARBA00022989"/>
    </source>
</evidence>
<proteinExistence type="predicted"/>
<feature type="transmembrane region" description="Helical" evidence="9">
    <location>
        <begin position="411"/>
        <end position="434"/>
    </location>
</feature>
<dbReference type="FunFam" id="3.40.50.300:FF:001433">
    <property type="entry name" value="ABC transporter, putative"/>
    <property type="match status" value="1"/>
</dbReference>
<dbReference type="PROSITE" id="PS00211">
    <property type="entry name" value="ABC_TRANSPORTER_1"/>
    <property type="match status" value="2"/>
</dbReference>
<keyword evidence="2" id="KW-0813">Transport</keyword>
<dbReference type="InterPro" id="IPR043926">
    <property type="entry name" value="ABCG_dom"/>
</dbReference>